<keyword evidence="1" id="KW-0812">Transmembrane</keyword>
<accession>A0ABU9VY05</accession>
<protein>
    <recommendedName>
        <fullName evidence="4">Flp family type IVb pilin</fullName>
    </recommendedName>
</protein>
<organism evidence="2 3">
    <name type="scientific">Anoxynatronum sibiricum</name>
    <dbReference type="NCBI Taxonomy" id="210623"/>
    <lineage>
        <taxon>Bacteria</taxon>
        <taxon>Bacillati</taxon>
        <taxon>Bacillota</taxon>
        <taxon>Clostridia</taxon>
        <taxon>Eubacteriales</taxon>
        <taxon>Clostridiaceae</taxon>
        <taxon>Anoxynatronum</taxon>
    </lineage>
</organism>
<name>A0ABU9VY05_9CLOT</name>
<dbReference type="Proteomes" id="UP001407405">
    <property type="component" value="Unassembled WGS sequence"/>
</dbReference>
<proteinExistence type="predicted"/>
<comment type="caution">
    <text evidence="2">The sequence shown here is derived from an EMBL/GenBank/DDBJ whole genome shotgun (WGS) entry which is preliminary data.</text>
</comment>
<keyword evidence="1" id="KW-1133">Transmembrane helix</keyword>
<evidence type="ECO:0000313" key="3">
    <source>
        <dbReference type="Proteomes" id="UP001407405"/>
    </source>
</evidence>
<dbReference type="EMBL" id="JBCITM010000010">
    <property type="protein sequence ID" value="MEN1760999.1"/>
    <property type="molecule type" value="Genomic_DNA"/>
</dbReference>
<gene>
    <name evidence="2" type="ORF">AAIG11_10965</name>
</gene>
<keyword evidence="3" id="KW-1185">Reference proteome</keyword>
<evidence type="ECO:0000256" key="1">
    <source>
        <dbReference type="SAM" id="Phobius"/>
    </source>
</evidence>
<sequence>MEESGQGLAEYALILAFVFLAVLTALGALGNSLRESFIRTTELFD</sequence>
<reference evidence="2 3" key="1">
    <citation type="submission" date="2024-04" db="EMBL/GenBank/DDBJ databases">
        <title>Genome sequencing and metabolic network reconstruction of aminoacids and betaine degradation by Anoxynatronum sibiricum.</title>
        <authorList>
            <person name="Detkova E.N."/>
            <person name="Boltjanskaja Y.V."/>
            <person name="Mardanov A.V."/>
            <person name="Kevbrin V."/>
        </authorList>
    </citation>
    <scope>NUCLEOTIDE SEQUENCE [LARGE SCALE GENOMIC DNA]</scope>
    <source>
        <strain evidence="2 3">Z-7981</strain>
    </source>
</reference>
<evidence type="ECO:0000313" key="2">
    <source>
        <dbReference type="EMBL" id="MEN1760999.1"/>
    </source>
</evidence>
<evidence type="ECO:0008006" key="4">
    <source>
        <dbReference type="Google" id="ProtNLM"/>
    </source>
</evidence>
<feature type="transmembrane region" description="Helical" evidence="1">
    <location>
        <begin position="12"/>
        <end position="29"/>
    </location>
</feature>
<keyword evidence="1" id="KW-0472">Membrane</keyword>